<organism evidence="3 4">
    <name type="scientific">Durusdinium trenchii</name>
    <dbReference type="NCBI Taxonomy" id="1381693"/>
    <lineage>
        <taxon>Eukaryota</taxon>
        <taxon>Sar</taxon>
        <taxon>Alveolata</taxon>
        <taxon>Dinophyceae</taxon>
        <taxon>Suessiales</taxon>
        <taxon>Symbiodiniaceae</taxon>
        <taxon>Durusdinium</taxon>
    </lineage>
</organism>
<feature type="compositionally biased region" description="Low complexity" evidence="1">
    <location>
        <begin position="205"/>
        <end position="230"/>
    </location>
</feature>
<evidence type="ECO:0000313" key="3">
    <source>
        <dbReference type="EMBL" id="CAK9016922.1"/>
    </source>
</evidence>
<feature type="region of interest" description="Disordered" evidence="1">
    <location>
        <begin position="203"/>
        <end position="231"/>
    </location>
</feature>
<accession>A0ABP0JR93</accession>
<evidence type="ECO:0000256" key="1">
    <source>
        <dbReference type="SAM" id="MobiDB-lite"/>
    </source>
</evidence>
<protein>
    <submittedName>
        <fullName evidence="3">Uncharacterized protein</fullName>
    </submittedName>
</protein>
<name>A0ABP0JR93_9DINO</name>
<gene>
    <name evidence="3" type="ORF">CCMP2556_LOCUS12681</name>
</gene>
<comment type="caution">
    <text evidence="3">The sequence shown here is derived from an EMBL/GenBank/DDBJ whole genome shotgun (WGS) entry which is preliminary data.</text>
</comment>
<evidence type="ECO:0000313" key="4">
    <source>
        <dbReference type="Proteomes" id="UP001642484"/>
    </source>
</evidence>
<keyword evidence="2" id="KW-0812">Transmembrane</keyword>
<feature type="region of interest" description="Disordered" evidence="1">
    <location>
        <begin position="308"/>
        <end position="335"/>
    </location>
</feature>
<reference evidence="3 4" key="1">
    <citation type="submission" date="2024-02" db="EMBL/GenBank/DDBJ databases">
        <authorList>
            <person name="Chen Y."/>
            <person name="Shah S."/>
            <person name="Dougan E. K."/>
            <person name="Thang M."/>
            <person name="Chan C."/>
        </authorList>
    </citation>
    <scope>NUCLEOTIDE SEQUENCE [LARGE SCALE GENOMIC DNA]</scope>
</reference>
<feature type="transmembrane region" description="Helical" evidence="2">
    <location>
        <begin position="51"/>
        <end position="71"/>
    </location>
</feature>
<keyword evidence="2" id="KW-1133">Transmembrane helix</keyword>
<feature type="compositionally biased region" description="Low complexity" evidence="1">
    <location>
        <begin position="31"/>
        <end position="48"/>
    </location>
</feature>
<sequence length="362" mass="36971">MTQAHSKVIAMPTLAVLLCGGVSFVTPGSLQSSMSRTPTTSTQTSQMEGPGLSVAGLASCGALALAAAVGLRSRRADRVARNYTSFKRVDYADYEYTNDVGYLPDGTPMNRAGNAINHPEQIPADPHAPGSPLPRANYLNSVGYLPDGTAMNAAGNALNHPETMTADTHAPGSPLPVSAYQADIGYFVDGTALDAAGNALNHSGSAPTSMPTVASPSPAAPPAFTGSSSPVAASVRHPGGFAYSLQKDAYADLSYFNDVGYLPDGTPLNRAGNAINHPEQIQADPHAPGSPLPRAIFANDVGYLPDGTPMNQAGNAINHPGSIQPDPHSPGSALPASAYSADVGYLVDGTPMDAAGNNSVHG</sequence>
<keyword evidence="4" id="KW-1185">Reference proteome</keyword>
<evidence type="ECO:0000256" key="2">
    <source>
        <dbReference type="SAM" id="Phobius"/>
    </source>
</evidence>
<dbReference type="EMBL" id="CAXAMN010006224">
    <property type="protein sequence ID" value="CAK9016922.1"/>
    <property type="molecule type" value="Genomic_DNA"/>
</dbReference>
<dbReference type="Proteomes" id="UP001642484">
    <property type="component" value="Unassembled WGS sequence"/>
</dbReference>
<feature type="region of interest" description="Disordered" evidence="1">
    <location>
        <begin position="29"/>
        <end position="48"/>
    </location>
</feature>
<proteinExistence type="predicted"/>
<keyword evidence="2" id="KW-0472">Membrane</keyword>